<feature type="transmembrane region" description="Helical" evidence="1">
    <location>
        <begin position="93"/>
        <end position="110"/>
    </location>
</feature>
<evidence type="ECO:0000313" key="2">
    <source>
        <dbReference type="EMBL" id="ALX35651.1"/>
    </source>
</evidence>
<sequence length="294" mass="35525">MDDDKVEKIFSYYVKNYSAPRHDDRYIEVMLRKMGVSLHELYMFEKYTKGYTRFYIKYDGYITLVLLIVFIIFFLLCVFQYASCNNVKRYNAYYDIILNCCSTYVLLLKLKDFKFLFEKSIIVAKNILASDISYMFFYTYKCVYIVMWLCFVYCIAVLNFYVKNSLKQKYICFIKKLNRRMLIYLLYMLLYVDYSSLSGSSTNTPSILMENVMAFLLYYLVFFLLSEACDAYLIIRKKFSWKGLVLICMCIYVYDKHVYYNNIEETYIFKKYLSVDFNMYSALIYLLTKQLLLF</sequence>
<accession>A0A0U4EW42</accession>
<feature type="transmembrane region" description="Helical" evidence="1">
    <location>
        <begin position="145"/>
        <end position="162"/>
    </location>
</feature>
<feature type="transmembrane region" description="Helical" evidence="1">
    <location>
        <begin position="212"/>
        <end position="235"/>
    </location>
</feature>
<keyword evidence="1" id="KW-1133">Transmembrane helix</keyword>
<feature type="transmembrane region" description="Helical" evidence="1">
    <location>
        <begin position="61"/>
        <end position="81"/>
    </location>
</feature>
<organism evidence="2">
    <name type="scientific">Elephant endotheliotropic herpesvirus 4A</name>
    <dbReference type="NCBI Taxonomy" id="1756184"/>
    <lineage>
        <taxon>Viruses</taxon>
        <taxon>Duplodnaviria</taxon>
        <taxon>Heunggongvirae</taxon>
        <taxon>Peploviricota</taxon>
        <taxon>Herviviricetes</taxon>
        <taxon>Herpesvirales</taxon>
        <taxon>Orthoherpesviridae</taxon>
        <taxon>Betaherpesvirinae</taxon>
        <taxon>Proboscivirus</taxon>
        <taxon>Elephant endotheliotropic herpesvirus 4</taxon>
    </lineage>
</organism>
<reference evidence="2" key="1">
    <citation type="submission" date="2015-11" db="EMBL/GenBank/DDBJ databases">
        <title>Detection of multiple elephant endotheliotropic herpesviruses.</title>
        <authorList>
            <person name="Long S.Y."/>
            <person name="Heaggans S.Y."/>
            <person name="Hayward G.S."/>
        </authorList>
    </citation>
    <scope>NUCLEOTIDE SEQUENCE</scope>
    <source>
        <strain evidence="2">North American NAP22</strain>
    </source>
</reference>
<name>A0A0U4EW42_9BETA</name>
<keyword evidence="1" id="KW-0812">Transmembrane</keyword>
<keyword evidence="1" id="KW-0472">Membrane</keyword>
<evidence type="ECO:0000256" key="1">
    <source>
        <dbReference type="SAM" id="Phobius"/>
    </source>
</evidence>
<gene>
    <name evidence="2" type="primary">E9</name>
</gene>
<feature type="transmembrane region" description="Helical" evidence="1">
    <location>
        <begin position="182"/>
        <end position="200"/>
    </location>
</feature>
<protein>
    <submittedName>
        <fullName evidence="2">Protein E9</fullName>
    </submittedName>
</protein>
<dbReference type="EMBL" id="KU147235">
    <property type="protein sequence ID" value="ALX35651.1"/>
    <property type="molecule type" value="Genomic_DNA"/>
</dbReference>
<proteinExistence type="predicted"/>